<evidence type="ECO:0000256" key="1">
    <source>
        <dbReference type="ARBA" id="ARBA00023118"/>
    </source>
</evidence>
<name>A0A1H1HBW8_9ACTN</name>
<organism evidence="3 4">
    <name type="scientific">Thermostaphylospora chromogena</name>
    <dbReference type="NCBI Taxonomy" id="35622"/>
    <lineage>
        <taxon>Bacteria</taxon>
        <taxon>Bacillati</taxon>
        <taxon>Actinomycetota</taxon>
        <taxon>Actinomycetes</taxon>
        <taxon>Streptosporangiales</taxon>
        <taxon>Thermomonosporaceae</taxon>
        <taxon>Thermostaphylospora</taxon>
    </lineage>
</organism>
<evidence type="ECO:0000313" key="4">
    <source>
        <dbReference type="Proteomes" id="UP000217103"/>
    </source>
</evidence>
<accession>A0A1H1HBW8</accession>
<dbReference type="EMBL" id="FNKK01000002">
    <property type="protein sequence ID" value="SDR22618.1"/>
    <property type="molecule type" value="Genomic_DNA"/>
</dbReference>
<dbReference type="AlphaFoldDB" id="A0A1H1HBW8"/>
<dbReference type="STRING" id="35622.SAMN04489764_4235"/>
<protein>
    <submittedName>
        <fullName evidence="3">CRISPR-associated autoregulator, Cst2 family</fullName>
    </submittedName>
</protein>
<dbReference type="GO" id="GO:0051607">
    <property type="term" value="P:defense response to virus"/>
    <property type="evidence" value="ECO:0007669"/>
    <property type="project" value="UniProtKB-KW"/>
</dbReference>
<dbReference type="InterPro" id="IPR010154">
    <property type="entry name" value="CRISPR-assoc_Cas7/Cst2/DevR"/>
</dbReference>
<evidence type="ECO:0000256" key="2">
    <source>
        <dbReference type="ARBA" id="ARBA00025626"/>
    </source>
</evidence>
<comment type="function">
    <text evidence="2">CRISPR (clustered regularly interspaced short palindromic repeat) is an adaptive immune system that provides protection against mobile genetic elements (viruses, transposable elements and conjugative plasmids). CRISPR clusters contain spacers, sequences complementary to antecedent mobile elements, and target invading nucleic acids. CRISPR clusters are transcribed and processed into CRISPR RNA (crRNA).</text>
</comment>
<keyword evidence="1" id="KW-0051">Antiviral defense</keyword>
<gene>
    <name evidence="3" type="ORF">SAMN04489764_4235</name>
</gene>
<keyword evidence="4" id="KW-1185">Reference proteome</keyword>
<dbReference type="OrthoDB" id="9781560at2"/>
<dbReference type="NCBIfam" id="TIGR02585">
    <property type="entry name" value="cas_Cst2_DevR"/>
    <property type="match status" value="1"/>
</dbReference>
<dbReference type="Proteomes" id="UP000217103">
    <property type="component" value="Unassembled WGS sequence"/>
</dbReference>
<dbReference type="NCBIfam" id="TIGR01875">
    <property type="entry name" value="cas_MJ0381"/>
    <property type="match status" value="1"/>
</dbReference>
<proteinExistence type="predicted"/>
<evidence type="ECO:0000313" key="3">
    <source>
        <dbReference type="EMBL" id="SDR22618.1"/>
    </source>
</evidence>
<dbReference type="InterPro" id="IPR013414">
    <property type="entry name" value="Cas7/Cst2/DevR_sub_I-B/Tneap"/>
</dbReference>
<sequence length="357" mass="39079">MSYLAGKIVLSVSAGAPNNGKGRQSTETPVKKAHIRGKTYPYVSAQAFRRWWRDTMAALGAEPSPVERVGKAQGKAQKATSKGDPIMYADDDLFGYMRTSAKAKDNKDGTTVRDSPLMVGTFLSVEPARPTIDFGVMARGVEEPVLHFHEFYTADLAAPFLLDLPRVGTFTLPGPNGSGRANYLSEQSALRIAEAAQMGATTCVFRGQPALRLPLEVRRERVAVLLDALAELTGGAKKALHYGDRVPTLIAMLPMAGGVNPLGFVIDGAEEEPYGLRVRAQALRDELTAWHGEWEAPVRLGWRSGFREQMRKEVEADLADLIDDGQIVIDHPRSTLLSLAQEIRDGRHDAWFDDPAR</sequence>
<reference evidence="3 4" key="1">
    <citation type="submission" date="2016-10" db="EMBL/GenBank/DDBJ databases">
        <authorList>
            <person name="de Groot N.N."/>
        </authorList>
    </citation>
    <scope>NUCLEOTIDE SEQUENCE [LARGE SCALE GENOMIC DNA]</scope>
    <source>
        <strain evidence="3 4">DSM 43794</strain>
    </source>
</reference>
<dbReference type="RefSeq" id="WP_093261296.1">
    <property type="nucleotide sequence ID" value="NZ_FNKK01000002.1"/>
</dbReference>